<reference evidence="3" key="1">
    <citation type="submission" date="2022-08" db="EMBL/GenBank/DDBJ databases">
        <title>A Global Phylogenomic Analysis of the Shiitake Genus Lentinula.</title>
        <authorList>
            <consortium name="DOE Joint Genome Institute"/>
            <person name="Sierra-Patev S."/>
            <person name="Min B."/>
            <person name="Naranjo-Ortiz M."/>
            <person name="Looney B."/>
            <person name="Konkel Z."/>
            <person name="Slot J.C."/>
            <person name="Sakamoto Y."/>
            <person name="Steenwyk J.L."/>
            <person name="Rokas A."/>
            <person name="Carro J."/>
            <person name="Camarero S."/>
            <person name="Ferreira P."/>
            <person name="Molpeceres G."/>
            <person name="Ruiz-Duenas F.J."/>
            <person name="Serrano A."/>
            <person name="Henrissat B."/>
            <person name="Drula E."/>
            <person name="Hughes K.W."/>
            <person name="Mata J.L."/>
            <person name="Ishikawa N.K."/>
            <person name="Vargas-Isla R."/>
            <person name="Ushijima S."/>
            <person name="Smith C.A."/>
            <person name="Ahrendt S."/>
            <person name="Andreopoulos W."/>
            <person name="He G."/>
            <person name="Labutti K."/>
            <person name="Lipzen A."/>
            <person name="Ng V."/>
            <person name="Riley R."/>
            <person name="Sandor L."/>
            <person name="Barry K."/>
            <person name="Martinez A.T."/>
            <person name="Xiao Y."/>
            <person name="Gibbons J.G."/>
            <person name="Terashima K."/>
            <person name="Grigoriev I.V."/>
            <person name="Hibbett D.S."/>
        </authorList>
    </citation>
    <scope>NUCLEOTIDE SEQUENCE</scope>
    <source>
        <strain evidence="3">RHP3577 ss4</strain>
    </source>
</reference>
<keyword evidence="2" id="KW-0472">Membrane</keyword>
<gene>
    <name evidence="3" type="ORF">C8R41DRAFT_219366</name>
</gene>
<organism evidence="3 4">
    <name type="scientific">Lentinula lateritia</name>
    <dbReference type="NCBI Taxonomy" id="40482"/>
    <lineage>
        <taxon>Eukaryota</taxon>
        <taxon>Fungi</taxon>
        <taxon>Dikarya</taxon>
        <taxon>Basidiomycota</taxon>
        <taxon>Agaricomycotina</taxon>
        <taxon>Agaricomycetes</taxon>
        <taxon>Agaricomycetidae</taxon>
        <taxon>Agaricales</taxon>
        <taxon>Marasmiineae</taxon>
        <taxon>Omphalotaceae</taxon>
        <taxon>Lentinula</taxon>
    </lineage>
</organism>
<dbReference type="Gene3D" id="2.60.120.260">
    <property type="entry name" value="Galactose-binding domain-like"/>
    <property type="match status" value="1"/>
</dbReference>
<sequence>MYSMIGQPCKWGIITKGIRSRMCRNLLKHHIGVIVFLMRVEKSKFSRSRRFQAAVVGHYRFQSLMPWARFYHLRDCEGIAIRLLLRLHTPMTSTTLDSANTQTTDVTTTFGYIDDENGDLVSGIFPILSPPTGWTQGSICTDCAFHLDPSKVFNGTWSDTTHYVYDPARTVQFNFTGTSLDVYCILPNPSDPVLTSTYNLTFSLDGQPLQQIFTHKSDLSNVYMYNTSVLSLEGLTSISHVFTMLAASTVVNSSLLFDYARYSNAASSPSPSSNPGKAHTSGLPIILSVVLGSILVLFIILLFLYRRYRRLRPQSNSEPFHFVEPYIHPQVTRFGSKSVHPGSFGSSEILEQPNPDDPPSYAKIDHV</sequence>
<keyword evidence="2" id="KW-0812">Transmembrane</keyword>
<keyword evidence="2" id="KW-1133">Transmembrane helix</keyword>
<dbReference type="Proteomes" id="UP001150217">
    <property type="component" value="Unassembled WGS sequence"/>
</dbReference>
<evidence type="ECO:0000313" key="4">
    <source>
        <dbReference type="Proteomes" id="UP001150217"/>
    </source>
</evidence>
<protein>
    <submittedName>
        <fullName evidence="3">Uncharacterized protein</fullName>
    </submittedName>
</protein>
<proteinExistence type="predicted"/>
<feature type="transmembrane region" description="Helical" evidence="2">
    <location>
        <begin position="282"/>
        <end position="305"/>
    </location>
</feature>
<evidence type="ECO:0000256" key="1">
    <source>
        <dbReference type="SAM" id="MobiDB-lite"/>
    </source>
</evidence>
<comment type="caution">
    <text evidence="3">The sequence shown here is derived from an EMBL/GenBank/DDBJ whole genome shotgun (WGS) entry which is preliminary data.</text>
</comment>
<keyword evidence="4" id="KW-1185">Reference proteome</keyword>
<feature type="region of interest" description="Disordered" evidence="1">
    <location>
        <begin position="345"/>
        <end position="367"/>
    </location>
</feature>
<accession>A0ABQ8VPU9</accession>
<dbReference type="EMBL" id="JANVFT010000021">
    <property type="protein sequence ID" value="KAJ4497460.1"/>
    <property type="molecule type" value="Genomic_DNA"/>
</dbReference>
<evidence type="ECO:0000256" key="2">
    <source>
        <dbReference type="SAM" id="Phobius"/>
    </source>
</evidence>
<name>A0ABQ8VPU9_9AGAR</name>
<evidence type="ECO:0000313" key="3">
    <source>
        <dbReference type="EMBL" id="KAJ4497460.1"/>
    </source>
</evidence>